<evidence type="ECO:0000313" key="2">
    <source>
        <dbReference type="EMBL" id="RNG21612.1"/>
    </source>
</evidence>
<dbReference type="Proteomes" id="UP000275401">
    <property type="component" value="Unassembled WGS sequence"/>
</dbReference>
<dbReference type="InterPro" id="IPR045851">
    <property type="entry name" value="AMP-bd_C_sf"/>
</dbReference>
<dbReference type="Pfam" id="PF13193">
    <property type="entry name" value="AMP-binding_C"/>
    <property type="match status" value="1"/>
</dbReference>
<sequence>MPVSFIVPVPGSEPDLDDLHHLCSEQLTAYKRPAAIMVIDSIPHTPANKVDRKALHALWADAVSRPSDIPS</sequence>
<gene>
    <name evidence="2" type="ORF">EEJ42_22475</name>
</gene>
<accession>A0A3M8VUU7</accession>
<name>A0A3M8VUU7_9ACTN</name>
<dbReference type="SUPFAM" id="SSF56801">
    <property type="entry name" value="Acetyl-CoA synthetase-like"/>
    <property type="match status" value="1"/>
</dbReference>
<keyword evidence="3" id="KW-1185">Reference proteome</keyword>
<proteinExistence type="predicted"/>
<dbReference type="EMBL" id="RIBZ01000274">
    <property type="protein sequence ID" value="RNG21612.1"/>
    <property type="molecule type" value="Genomic_DNA"/>
</dbReference>
<protein>
    <recommendedName>
        <fullName evidence="1">AMP-binding enzyme C-terminal domain-containing protein</fullName>
    </recommendedName>
</protein>
<comment type="caution">
    <text evidence="2">The sequence shown here is derived from an EMBL/GenBank/DDBJ whole genome shotgun (WGS) entry which is preliminary data.</text>
</comment>
<evidence type="ECO:0000259" key="1">
    <source>
        <dbReference type="Pfam" id="PF13193"/>
    </source>
</evidence>
<dbReference type="InterPro" id="IPR025110">
    <property type="entry name" value="AMP-bd_C"/>
</dbReference>
<dbReference type="Gene3D" id="3.30.300.30">
    <property type="match status" value="1"/>
</dbReference>
<evidence type="ECO:0000313" key="3">
    <source>
        <dbReference type="Proteomes" id="UP000275401"/>
    </source>
</evidence>
<organism evidence="2 3">
    <name type="scientific">Streptomyces botrytidirepellens</name>
    <dbReference type="NCBI Taxonomy" id="2486417"/>
    <lineage>
        <taxon>Bacteria</taxon>
        <taxon>Bacillati</taxon>
        <taxon>Actinomycetota</taxon>
        <taxon>Actinomycetes</taxon>
        <taxon>Kitasatosporales</taxon>
        <taxon>Streptomycetaceae</taxon>
        <taxon>Streptomyces</taxon>
    </lineage>
</organism>
<feature type="domain" description="AMP-binding enzyme C-terminal" evidence="1">
    <location>
        <begin position="1"/>
        <end position="49"/>
    </location>
</feature>
<dbReference type="AlphaFoldDB" id="A0A3M8VUU7"/>
<reference evidence="2 3" key="1">
    <citation type="submission" date="2018-11" db="EMBL/GenBank/DDBJ databases">
        <title>The Potential of Streptomyces as Biocontrol Agents against the Tomato grey mould, Botrytis cinerea (Gray mold) Frontiers in Microbiology.</title>
        <authorList>
            <person name="Li D."/>
        </authorList>
    </citation>
    <scope>NUCLEOTIDE SEQUENCE [LARGE SCALE GENOMIC DNA]</scope>
    <source>
        <strain evidence="2 3">NEAU-LD23</strain>
    </source>
</reference>